<evidence type="ECO:0000313" key="2">
    <source>
        <dbReference type="EMBL" id="MES1918461.1"/>
    </source>
</evidence>
<sequence>VKPLSTLLVEYLSKSETQIKNYLEPLLGVFQKLLSQKSNDYHAFTIVLAILECFQINEIKKYLPQILKLVCVKLDKDRSARFISKFSEFYCSFVALVGFDLAFEATESVQKGMTAMLLENVVLANIKSLDGNKQRKNCALGMTEMVTAERFVRNFSEEQIIILLKETISIIELPPVFSMKNEEELENLERTGFSAQYSNLIFAAYKQHDPLSKLGEAKKLLALKLSSLSKKVPNKLGNLIDKSLSENQKKILLGYLKESNVSLD</sequence>
<dbReference type="EMBL" id="JBDODL010000065">
    <property type="protein sequence ID" value="MES1918461.1"/>
    <property type="molecule type" value="Genomic_DNA"/>
</dbReference>
<accession>A0ABV2AFL0</accession>
<organism evidence="2 3">
    <name type="scientific">Bonamia ostreae</name>
    <dbReference type="NCBI Taxonomy" id="126728"/>
    <lineage>
        <taxon>Eukaryota</taxon>
        <taxon>Sar</taxon>
        <taxon>Rhizaria</taxon>
        <taxon>Endomyxa</taxon>
        <taxon>Ascetosporea</taxon>
        <taxon>Haplosporida</taxon>
        <taxon>Bonamia</taxon>
    </lineage>
</organism>
<comment type="caution">
    <text evidence="2">The sequence shown here is derived from an EMBL/GenBank/DDBJ whole genome shotgun (WGS) entry which is preliminary data.</text>
</comment>
<evidence type="ECO:0000259" key="1">
    <source>
        <dbReference type="Pfam" id="PF03378"/>
    </source>
</evidence>
<evidence type="ECO:0000313" key="3">
    <source>
        <dbReference type="Proteomes" id="UP001439008"/>
    </source>
</evidence>
<feature type="domain" description="Exportin-2 C-terminal" evidence="1">
    <location>
        <begin position="1"/>
        <end position="255"/>
    </location>
</feature>
<reference evidence="2 3" key="1">
    <citation type="journal article" date="2024" name="BMC Biol.">
        <title>Comparative genomics of Ascetosporea gives new insight into the evolutionary basis for animal parasitism in Rhizaria.</title>
        <authorList>
            <person name="Hiltunen Thoren M."/>
            <person name="Onut-Brannstrom I."/>
            <person name="Alfjorden A."/>
            <person name="Peckova H."/>
            <person name="Swords F."/>
            <person name="Hooper C."/>
            <person name="Holzer A.S."/>
            <person name="Bass D."/>
            <person name="Burki F."/>
        </authorList>
    </citation>
    <scope>NUCLEOTIDE SEQUENCE [LARGE SCALE GENOMIC DNA]</scope>
    <source>
        <strain evidence="2">20-A016</strain>
    </source>
</reference>
<name>A0ABV2AFL0_9EUKA</name>
<protein>
    <submittedName>
        <fullName evidence="2">Exportin-2</fullName>
    </submittedName>
</protein>
<dbReference type="InterPro" id="IPR016024">
    <property type="entry name" value="ARM-type_fold"/>
</dbReference>
<proteinExistence type="predicted"/>
<dbReference type="InterPro" id="IPR005043">
    <property type="entry name" value="XPO2_C"/>
</dbReference>
<keyword evidence="3" id="KW-1185">Reference proteome</keyword>
<feature type="non-terminal residue" evidence="2">
    <location>
        <position position="1"/>
    </location>
</feature>
<dbReference type="SUPFAM" id="SSF48371">
    <property type="entry name" value="ARM repeat"/>
    <property type="match status" value="1"/>
</dbReference>
<gene>
    <name evidence="2" type="primary">CSE1L</name>
    <name evidence="2" type="ORF">MHBO_000427</name>
</gene>
<dbReference type="Pfam" id="PF03378">
    <property type="entry name" value="CAS_CSE1"/>
    <property type="match status" value="1"/>
</dbReference>
<dbReference type="Gene3D" id="1.25.10.10">
    <property type="entry name" value="Leucine-rich Repeat Variant"/>
    <property type="match status" value="1"/>
</dbReference>
<dbReference type="InterPro" id="IPR011989">
    <property type="entry name" value="ARM-like"/>
</dbReference>
<dbReference type="Proteomes" id="UP001439008">
    <property type="component" value="Unassembled WGS sequence"/>
</dbReference>